<accession>A0A813M9A1</accession>
<dbReference type="AlphaFoldDB" id="A0A813M9A1"/>
<keyword evidence="1" id="KW-0597">Phosphoprotein</keyword>
<name>A0A813M9A1_9BILA</name>
<evidence type="ECO:0000256" key="2">
    <source>
        <dbReference type="ARBA" id="ARBA00023054"/>
    </source>
</evidence>
<dbReference type="EMBL" id="CAJNOC010000101">
    <property type="protein sequence ID" value="CAF0715046.1"/>
    <property type="molecule type" value="Genomic_DNA"/>
</dbReference>
<dbReference type="Proteomes" id="UP000663879">
    <property type="component" value="Unassembled WGS sequence"/>
</dbReference>
<dbReference type="Pfam" id="PF00307">
    <property type="entry name" value="CH"/>
    <property type="match status" value="1"/>
</dbReference>
<organism evidence="6 7">
    <name type="scientific">Brachionus calyciflorus</name>
    <dbReference type="NCBI Taxonomy" id="104777"/>
    <lineage>
        <taxon>Eukaryota</taxon>
        <taxon>Metazoa</taxon>
        <taxon>Spiralia</taxon>
        <taxon>Gnathifera</taxon>
        <taxon>Rotifera</taxon>
        <taxon>Eurotatoria</taxon>
        <taxon>Monogononta</taxon>
        <taxon>Pseudotrocha</taxon>
        <taxon>Ploima</taxon>
        <taxon>Brachionidae</taxon>
        <taxon>Brachionus</taxon>
    </lineage>
</organism>
<dbReference type="PROSITE" id="PS50021">
    <property type="entry name" value="CH"/>
    <property type="match status" value="1"/>
</dbReference>
<dbReference type="InterPro" id="IPR050540">
    <property type="entry name" value="F-actin_Monoox_Mical"/>
</dbReference>
<evidence type="ECO:0000256" key="4">
    <source>
        <dbReference type="SAM" id="MobiDB-lite"/>
    </source>
</evidence>
<evidence type="ECO:0000313" key="6">
    <source>
        <dbReference type="EMBL" id="CAF0715046.1"/>
    </source>
</evidence>
<comment type="caution">
    <text evidence="6">The sequence shown here is derived from an EMBL/GenBank/DDBJ whole genome shotgun (WGS) entry which is preliminary data.</text>
</comment>
<proteinExistence type="inferred from homology"/>
<evidence type="ECO:0000256" key="1">
    <source>
        <dbReference type="ARBA" id="ARBA00022553"/>
    </source>
</evidence>
<gene>
    <name evidence="6" type="ORF">OXX778_LOCUS1540</name>
</gene>
<evidence type="ECO:0000256" key="3">
    <source>
        <dbReference type="ARBA" id="ARBA00061655"/>
    </source>
</evidence>
<feature type="region of interest" description="Disordered" evidence="4">
    <location>
        <begin position="272"/>
        <end position="296"/>
    </location>
</feature>
<dbReference type="PANTHER" id="PTHR23167:SF88">
    <property type="entry name" value="CALPONIN-HOMOLOGY (CH) DOMAIN-CONTAINING PROTEIN"/>
    <property type="match status" value="1"/>
</dbReference>
<dbReference type="Gene3D" id="1.10.418.10">
    <property type="entry name" value="Calponin-like domain"/>
    <property type="match status" value="1"/>
</dbReference>
<evidence type="ECO:0000259" key="5">
    <source>
        <dbReference type="PROSITE" id="PS50021"/>
    </source>
</evidence>
<keyword evidence="7" id="KW-1185">Reference proteome</keyword>
<comment type="similarity">
    <text evidence="3">Belongs to the smoothelin family.</text>
</comment>
<dbReference type="SUPFAM" id="SSF47576">
    <property type="entry name" value="Calponin-homology domain, CH-domain"/>
    <property type="match status" value="1"/>
</dbReference>
<reference evidence="6" key="1">
    <citation type="submission" date="2021-02" db="EMBL/GenBank/DDBJ databases">
        <authorList>
            <person name="Nowell W R."/>
        </authorList>
    </citation>
    <scope>NUCLEOTIDE SEQUENCE</scope>
    <source>
        <strain evidence="6">Ploen Becks lab</strain>
    </source>
</reference>
<dbReference type="FunFam" id="1.10.418.10:FF:000009">
    <property type="entry name" value="smoothelin isoform X2"/>
    <property type="match status" value="1"/>
</dbReference>
<dbReference type="InterPro" id="IPR001715">
    <property type="entry name" value="CH_dom"/>
</dbReference>
<dbReference type="InterPro" id="IPR036872">
    <property type="entry name" value="CH_dom_sf"/>
</dbReference>
<sequence length="663" mass="74307">MKYEINNSSSSSVSTSPFLTKSNLKVNTRFLPQQQKEQNLVMTNEETRSLTGVVAKTRALFESTQNIQNNFSTPQITKNKINFKTYSAIQINKPKTSISIPIESEWDKENLINSKMAHHPETPIKSILRHKDDYSRIKIPEVKTEFPLVKKSFSSNRISTCSDEFNEIKPRGRINSTNVIINKSEELSKEYNIPLSVKQAKACFESLAQNSNNSPKQTFVPKYSTPSTNVYKSKADLVIGSKNPSGSTPFKVSVGKSDSCNKNIILAPEMTNSLTSSSSSTSSESSVFNSPSGSSCEITPRFSEIKTQTQKTSRVADRIKKLEELKNTDNDNETNFNSIISSSSSICSSLGNQINQTSPKYSQSSKFIQLYQKQMEVNTNSYRKLEDIINEADKNIVQKISVKQIENKEEKKLKSILRKAPRYEPLITTEVKIETVSTVRSPSCSSSSPSCSPSSSMSSLNIKLQEQKQEISKIDNASCVVPSKIRLRTQSLDNSNTQDTNFSVSNLNKMNSSFTSGIIKTPNRNVGAYIKNMTCSTGTSNTGLVKRVTRSATNAREALTRWCRKMTEEYDNVSITNFSSSWSDGLAFCALIHHFMPNEFDYSKLSAHNPRYNFDLAFKIAEDKAGIVSLLDVDDMIEMGDSPDWKCVFTYVHSIYQRFKDSC</sequence>
<dbReference type="OrthoDB" id="21607at2759"/>
<feature type="compositionally biased region" description="Low complexity" evidence="4">
    <location>
        <begin position="273"/>
        <end position="295"/>
    </location>
</feature>
<keyword evidence="2" id="KW-0175">Coiled coil</keyword>
<dbReference type="PANTHER" id="PTHR23167">
    <property type="entry name" value="CALPONIN HOMOLOGY DOMAIN-CONTAINING PROTEIN DDB_G0272472-RELATED"/>
    <property type="match status" value="1"/>
</dbReference>
<feature type="domain" description="Calponin-homology (CH)" evidence="5">
    <location>
        <begin position="553"/>
        <end position="660"/>
    </location>
</feature>
<protein>
    <recommendedName>
        <fullName evidence="5">Calponin-homology (CH) domain-containing protein</fullName>
    </recommendedName>
</protein>
<evidence type="ECO:0000313" key="7">
    <source>
        <dbReference type="Proteomes" id="UP000663879"/>
    </source>
</evidence>
<dbReference type="SMART" id="SM00033">
    <property type="entry name" value="CH"/>
    <property type="match status" value="1"/>
</dbReference>